<dbReference type="GO" id="GO:0005886">
    <property type="term" value="C:plasma membrane"/>
    <property type="evidence" value="ECO:0007669"/>
    <property type="project" value="UniProtKB-SubCell"/>
</dbReference>
<keyword evidence="8" id="KW-0966">Cell projection</keyword>
<evidence type="ECO:0000256" key="3">
    <source>
        <dbReference type="ARBA" id="ARBA00022475"/>
    </source>
</evidence>
<comment type="subcellular location">
    <subcellularLocation>
        <location evidence="1">Cell membrane</location>
        <topology evidence="1">Multi-pass membrane protein</topology>
    </subcellularLocation>
</comment>
<dbReference type="PRINTS" id="PR00949">
    <property type="entry name" value="TYPE3IMAPROT"/>
</dbReference>
<feature type="transmembrane region" description="Helical" evidence="7">
    <location>
        <begin position="231"/>
        <end position="257"/>
    </location>
</feature>
<dbReference type="PROSITE" id="PS00994">
    <property type="entry name" value="FHIPEP"/>
    <property type="match status" value="1"/>
</dbReference>
<feature type="transmembrane region" description="Helical" evidence="7">
    <location>
        <begin position="36"/>
        <end position="54"/>
    </location>
</feature>
<evidence type="ECO:0000256" key="2">
    <source>
        <dbReference type="ARBA" id="ARBA00008835"/>
    </source>
</evidence>
<dbReference type="Proteomes" id="UP000294832">
    <property type="component" value="Unassembled WGS sequence"/>
</dbReference>
<evidence type="ECO:0000256" key="1">
    <source>
        <dbReference type="ARBA" id="ARBA00004651"/>
    </source>
</evidence>
<dbReference type="InterPro" id="IPR042196">
    <property type="entry name" value="FHIPEP_4"/>
</dbReference>
<keyword evidence="5 7" id="KW-1133">Transmembrane helix</keyword>
<dbReference type="AlphaFoldDB" id="A0A4R2F6Z8"/>
<gene>
    <name evidence="8" type="ORF">EDC91_12273</name>
</gene>
<dbReference type="Gene3D" id="3.40.50.12790">
    <property type="entry name" value="FHIPEP family, domain 4"/>
    <property type="match status" value="1"/>
</dbReference>
<comment type="similarity">
    <text evidence="2">Belongs to the FHIPEP (flagella/HR/invasion proteins export pore) family.</text>
</comment>
<name>A0A4R2F6Z8_9GAMM</name>
<keyword evidence="3" id="KW-1003">Cell membrane</keyword>
<keyword evidence="8" id="KW-0282">Flagellum</keyword>
<evidence type="ECO:0000256" key="6">
    <source>
        <dbReference type="ARBA" id="ARBA00023136"/>
    </source>
</evidence>
<proteinExistence type="inferred from homology"/>
<dbReference type="Gene3D" id="1.10.8.540">
    <property type="entry name" value="FHIPEP family, domain 3"/>
    <property type="match status" value="1"/>
</dbReference>
<protein>
    <submittedName>
        <fullName evidence="8">Flagellar biosynthesis protein FlhA</fullName>
    </submittedName>
</protein>
<evidence type="ECO:0000256" key="5">
    <source>
        <dbReference type="ARBA" id="ARBA00022989"/>
    </source>
</evidence>
<feature type="transmembrane region" description="Helical" evidence="7">
    <location>
        <begin position="12"/>
        <end position="30"/>
    </location>
</feature>
<dbReference type="RefSeq" id="WP_133039715.1">
    <property type="nucleotide sequence ID" value="NZ_SLWF01000022.1"/>
</dbReference>
<keyword evidence="9" id="KW-1185">Reference proteome</keyword>
<dbReference type="GO" id="GO:0009306">
    <property type="term" value="P:protein secretion"/>
    <property type="evidence" value="ECO:0007669"/>
    <property type="project" value="InterPro"/>
</dbReference>
<dbReference type="EMBL" id="SLWF01000022">
    <property type="protein sequence ID" value="TCN81744.1"/>
    <property type="molecule type" value="Genomic_DNA"/>
</dbReference>
<organism evidence="8 9">
    <name type="scientific">Shewanella fodinae</name>
    <dbReference type="NCBI Taxonomy" id="552357"/>
    <lineage>
        <taxon>Bacteria</taxon>
        <taxon>Pseudomonadati</taxon>
        <taxon>Pseudomonadota</taxon>
        <taxon>Gammaproteobacteria</taxon>
        <taxon>Alteromonadales</taxon>
        <taxon>Shewanellaceae</taxon>
        <taxon>Shewanella</taxon>
    </lineage>
</organism>
<accession>A0A4R2F6Z8</accession>
<evidence type="ECO:0000313" key="9">
    <source>
        <dbReference type="Proteomes" id="UP000294832"/>
    </source>
</evidence>
<keyword evidence="8" id="KW-0969">Cilium</keyword>
<dbReference type="Pfam" id="PF00771">
    <property type="entry name" value="FHIPEP"/>
    <property type="match status" value="1"/>
</dbReference>
<dbReference type="PANTHER" id="PTHR30161:SF1">
    <property type="entry name" value="FLAGELLAR BIOSYNTHESIS PROTEIN FLHA-RELATED"/>
    <property type="match status" value="1"/>
</dbReference>
<dbReference type="Gene3D" id="3.40.30.60">
    <property type="entry name" value="FHIPEP family, domain 1"/>
    <property type="match status" value="1"/>
</dbReference>
<feature type="transmembrane region" description="Helical" evidence="7">
    <location>
        <begin position="198"/>
        <end position="219"/>
    </location>
</feature>
<sequence>MNWRNLTRPYTAIPILLLAILAMVILPLPAWVLDTLFTFNIVLSIMVLLVAVSSRKPLDFSAFPTILLVATLMRLTLNVASTRVVLLHGHEGADVAGRVIQSFGEVVIGGNYVVGIVVFAILMVMNFVVITKGGERISEVAARFTLDAMPGKQMAIDADLNSGLLGPEQAKARRIEVSREADFYGSMDGASKYVRGDAIAGLIILVINLLGGVSIGVFQHDLSMGEAFQRFALLTIGDGLVAQIPSLLLAVASAIIVTRMNDDEDMSEAVGGQLLASPKVVATAAGIMIVLGIVPGMPILAFGSFGLVLFYVAWRLYKRVPADDLAQVEKLTETIAESQQSLTWQDIPHVDRISVELGFMLVYLAEKDKGEELISTLRGIRKTLCEQLGFLLPEVRIRDNLKLNPQEYRILLSGVPVAGGTLKPQQLLALDTGDVYGQLDGELTRDPAYGLNAVWIKSEDKSRALNMGYSVVDLATIVATHAGKVIKGALDELFLFEDVKHFNKRVKDIAPDLATALEKSLSESIQLKVFRYLLRELVSIKDAVTVASTLVDSADITKDPLLLAADVRCALQRAITRQLMGERDELAAYSLDSKLEQTLQSSLNQAMQAGKVALDSFPVAPNLLQQFQRMMPVVQQEMQKQGMTPVLVVIPQLRPLLARYAKTFTHNALVVLSYNEVPDNVRVNVIGALG</sequence>
<dbReference type="PIRSF" id="PIRSF005419">
    <property type="entry name" value="FlhA"/>
    <property type="match status" value="1"/>
</dbReference>
<comment type="caution">
    <text evidence="8">The sequence shown here is derived from an EMBL/GenBank/DDBJ whole genome shotgun (WGS) entry which is preliminary data.</text>
</comment>
<evidence type="ECO:0000256" key="4">
    <source>
        <dbReference type="ARBA" id="ARBA00022692"/>
    </source>
</evidence>
<reference evidence="8 9" key="1">
    <citation type="submission" date="2019-03" db="EMBL/GenBank/DDBJ databases">
        <title>Freshwater and sediment microbial communities from various areas in North America, analyzing microbe dynamics in response to fracking.</title>
        <authorList>
            <person name="Lamendella R."/>
        </authorList>
    </citation>
    <scope>NUCLEOTIDE SEQUENCE [LARGE SCALE GENOMIC DNA]</scope>
    <source>
        <strain evidence="8 9">74A</strain>
    </source>
</reference>
<dbReference type="InterPro" id="IPR001712">
    <property type="entry name" value="T3SS_FHIPEP"/>
</dbReference>
<dbReference type="InterPro" id="IPR042194">
    <property type="entry name" value="FHIPEP_1"/>
</dbReference>
<feature type="transmembrane region" description="Helical" evidence="7">
    <location>
        <begin position="106"/>
        <end position="129"/>
    </location>
</feature>
<evidence type="ECO:0000313" key="8">
    <source>
        <dbReference type="EMBL" id="TCN81744.1"/>
    </source>
</evidence>
<dbReference type="InterPro" id="IPR025505">
    <property type="entry name" value="FHIPEP_CS"/>
</dbReference>
<keyword evidence="6 7" id="KW-0472">Membrane</keyword>
<feature type="transmembrane region" description="Helical" evidence="7">
    <location>
        <begin position="299"/>
        <end position="317"/>
    </location>
</feature>
<dbReference type="PANTHER" id="PTHR30161">
    <property type="entry name" value="FLAGELLAR EXPORT PROTEIN, MEMBRANE FLHA SUBUNIT-RELATED"/>
    <property type="match status" value="1"/>
</dbReference>
<feature type="transmembrane region" description="Helical" evidence="7">
    <location>
        <begin position="66"/>
        <end position="86"/>
    </location>
</feature>
<evidence type="ECO:0000256" key="7">
    <source>
        <dbReference type="SAM" id="Phobius"/>
    </source>
</evidence>
<keyword evidence="4 7" id="KW-0812">Transmembrane</keyword>
<dbReference type="InterPro" id="IPR042193">
    <property type="entry name" value="FHIPEP_3"/>
</dbReference>
<dbReference type="OrthoDB" id="9759185at2"/>
<dbReference type="GO" id="GO:0044780">
    <property type="term" value="P:bacterial-type flagellum assembly"/>
    <property type="evidence" value="ECO:0007669"/>
    <property type="project" value="TreeGrafter"/>
</dbReference>